<dbReference type="CDD" id="cd03255">
    <property type="entry name" value="ABC_MJ0796_LolCDE_FtsE"/>
    <property type="match status" value="1"/>
</dbReference>
<feature type="domain" description="ABC transporter" evidence="5">
    <location>
        <begin position="21"/>
        <end position="249"/>
    </location>
</feature>
<proteinExistence type="inferred from homology"/>
<sequence length="250" mass="27165">MSSAQPQSGKEPNVATTERVFRTEKVTKVYHTGSVDVHALRGVTADLYAGEFTVLLGASGSGKSTLLNILGGLDHASSGRVWFRDLELTGLGERGLTRYRRDHVGFVFQFYNIVPSLTARENVALVTEIAEDPMTPEEALERAGLSHRMDHFPAELSGGEQQRVAIARAIAKRPEVLLCDEPTGALDSMTGVQVLEALEGVNRELGTSTIVITHNAGIQAMAHRVIRFADGNISEVTQNETRVSPSEIVW</sequence>
<dbReference type="InterPro" id="IPR003593">
    <property type="entry name" value="AAA+_ATPase"/>
</dbReference>
<dbReference type="InterPro" id="IPR017911">
    <property type="entry name" value="MacB-like_ATP-bd"/>
</dbReference>
<comment type="similarity">
    <text evidence="1">Belongs to the ABC transporter superfamily.</text>
</comment>
<evidence type="ECO:0000256" key="2">
    <source>
        <dbReference type="ARBA" id="ARBA00022448"/>
    </source>
</evidence>
<dbReference type="Gene3D" id="3.40.50.300">
    <property type="entry name" value="P-loop containing nucleotide triphosphate hydrolases"/>
    <property type="match status" value="1"/>
</dbReference>
<keyword evidence="7" id="KW-1185">Reference proteome</keyword>
<evidence type="ECO:0000256" key="1">
    <source>
        <dbReference type="ARBA" id="ARBA00005417"/>
    </source>
</evidence>
<accession>A0ABT4W2G3</accession>
<dbReference type="GO" id="GO:0005524">
    <property type="term" value="F:ATP binding"/>
    <property type="evidence" value="ECO:0007669"/>
    <property type="project" value="UniProtKB-KW"/>
</dbReference>
<dbReference type="PANTHER" id="PTHR42798:SF2">
    <property type="entry name" value="ABC TRANSPORTER ATP-BINDING PROTEIN MG467-RELATED"/>
    <property type="match status" value="1"/>
</dbReference>
<organism evidence="6 7">
    <name type="scientific">Aliiroseovarius salicola</name>
    <dbReference type="NCBI Taxonomy" id="3009082"/>
    <lineage>
        <taxon>Bacteria</taxon>
        <taxon>Pseudomonadati</taxon>
        <taxon>Pseudomonadota</taxon>
        <taxon>Alphaproteobacteria</taxon>
        <taxon>Rhodobacterales</taxon>
        <taxon>Paracoccaceae</taxon>
        <taxon>Aliiroseovarius</taxon>
    </lineage>
</organism>
<dbReference type="PANTHER" id="PTHR42798">
    <property type="entry name" value="LIPOPROTEIN-RELEASING SYSTEM ATP-BINDING PROTEIN LOLD"/>
    <property type="match status" value="1"/>
</dbReference>
<comment type="caution">
    <text evidence="6">The sequence shown here is derived from an EMBL/GenBank/DDBJ whole genome shotgun (WGS) entry which is preliminary data.</text>
</comment>
<dbReference type="RefSeq" id="WP_271054206.1">
    <property type="nucleotide sequence ID" value="NZ_JAQIIO010000004.1"/>
</dbReference>
<protein>
    <submittedName>
        <fullName evidence="6">ABC transporter ATP-binding protein</fullName>
    </submittedName>
</protein>
<keyword evidence="2" id="KW-0813">Transport</keyword>
<dbReference type="PROSITE" id="PS00211">
    <property type="entry name" value="ABC_TRANSPORTER_1"/>
    <property type="match status" value="1"/>
</dbReference>
<evidence type="ECO:0000256" key="4">
    <source>
        <dbReference type="ARBA" id="ARBA00022840"/>
    </source>
</evidence>
<dbReference type="PROSITE" id="PS50893">
    <property type="entry name" value="ABC_TRANSPORTER_2"/>
    <property type="match status" value="1"/>
</dbReference>
<evidence type="ECO:0000313" key="7">
    <source>
        <dbReference type="Proteomes" id="UP001528040"/>
    </source>
</evidence>
<dbReference type="Proteomes" id="UP001528040">
    <property type="component" value="Unassembled WGS sequence"/>
</dbReference>
<dbReference type="InterPro" id="IPR017871">
    <property type="entry name" value="ABC_transporter-like_CS"/>
</dbReference>
<evidence type="ECO:0000313" key="6">
    <source>
        <dbReference type="EMBL" id="MDA5094165.1"/>
    </source>
</evidence>
<evidence type="ECO:0000256" key="3">
    <source>
        <dbReference type="ARBA" id="ARBA00022741"/>
    </source>
</evidence>
<keyword evidence="4 6" id="KW-0067">ATP-binding</keyword>
<dbReference type="EMBL" id="JAQIIO010000004">
    <property type="protein sequence ID" value="MDA5094165.1"/>
    <property type="molecule type" value="Genomic_DNA"/>
</dbReference>
<dbReference type="InterPro" id="IPR027417">
    <property type="entry name" value="P-loop_NTPase"/>
</dbReference>
<name>A0ABT4W2G3_9RHOB</name>
<evidence type="ECO:0000259" key="5">
    <source>
        <dbReference type="PROSITE" id="PS50893"/>
    </source>
</evidence>
<dbReference type="SUPFAM" id="SSF52540">
    <property type="entry name" value="P-loop containing nucleoside triphosphate hydrolases"/>
    <property type="match status" value="1"/>
</dbReference>
<dbReference type="InterPro" id="IPR003439">
    <property type="entry name" value="ABC_transporter-like_ATP-bd"/>
</dbReference>
<dbReference type="SMART" id="SM00382">
    <property type="entry name" value="AAA"/>
    <property type="match status" value="1"/>
</dbReference>
<keyword evidence="3" id="KW-0547">Nucleotide-binding</keyword>
<gene>
    <name evidence="6" type="ORF">O2N63_08695</name>
</gene>
<dbReference type="Pfam" id="PF00005">
    <property type="entry name" value="ABC_tran"/>
    <property type="match status" value="1"/>
</dbReference>
<reference evidence="6 7" key="1">
    <citation type="submission" date="2023-01" db="EMBL/GenBank/DDBJ databases">
        <authorList>
            <person name="Yoon J.-W."/>
        </authorList>
    </citation>
    <scope>NUCLEOTIDE SEQUENCE [LARGE SCALE GENOMIC DNA]</scope>
    <source>
        <strain evidence="6 7">KMU-50</strain>
    </source>
</reference>